<dbReference type="OrthoDB" id="1058301at2759"/>
<evidence type="ECO:0000259" key="1">
    <source>
        <dbReference type="Pfam" id="PF00686"/>
    </source>
</evidence>
<dbReference type="InterPro" id="IPR013784">
    <property type="entry name" value="Carb-bd-like_fold"/>
</dbReference>
<dbReference type="Gene3D" id="2.60.40.10">
    <property type="entry name" value="Immunoglobulins"/>
    <property type="match status" value="1"/>
</dbReference>
<organism evidence="2">
    <name type="scientific">Ceratitis capitata</name>
    <name type="common">Mediterranean fruit fly</name>
    <name type="synonym">Tephritis capitata</name>
    <dbReference type="NCBI Taxonomy" id="7213"/>
    <lineage>
        <taxon>Eukaryota</taxon>
        <taxon>Metazoa</taxon>
        <taxon>Ecdysozoa</taxon>
        <taxon>Arthropoda</taxon>
        <taxon>Hexapoda</taxon>
        <taxon>Insecta</taxon>
        <taxon>Pterygota</taxon>
        <taxon>Neoptera</taxon>
        <taxon>Endopterygota</taxon>
        <taxon>Diptera</taxon>
        <taxon>Brachycera</taxon>
        <taxon>Muscomorpha</taxon>
        <taxon>Tephritoidea</taxon>
        <taxon>Tephritidae</taxon>
        <taxon>Ceratitis</taxon>
        <taxon>Ceratitis</taxon>
    </lineage>
</organism>
<dbReference type="InterPro" id="IPR013783">
    <property type="entry name" value="Ig-like_fold"/>
</dbReference>
<reference evidence="2" key="2">
    <citation type="journal article" date="2014" name="BMC Genomics">
        <title>A genomic perspective to assessing quality of mass-reared SIT flies used in Mediterranean fruit fly (Ceratitis capitata) eradication in California.</title>
        <authorList>
            <person name="Calla B."/>
            <person name="Hall B."/>
            <person name="Hou S."/>
            <person name="Geib S.M."/>
        </authorList>
    </citation>
    <scope>NUCLEOTIDE SEQUENCE</scope>
</reference>
<accession>W8BKM9</accession>
<sequence>MQRWFFADEAEDCDAMAAPPSSTSSLEVYQPGTPVHVNWKFWVLVNRDMAPNERLAIVGSTEQLGNWQFSNCIIMTKEDGEWALVPAPNGGTLTTLFYIF</sequence>
<name>W8BKM9_CERCA</name>
<protein>
    <recommendedName>
        <fullName evidence="1">CBM20 domain-containing protein</fullName>
    </recommendedName>
</protein>
<dbReference type="EMBL" id="GAMC01012719">
    <property type="protein sequence ID" value="JAB93836.1"/>
    <property type="molecule type" value="mRNA"/>
</dbReference>
<dbReference type="InterPro" id="IPR002044">
    <property type="entry name" value="CBM20"/>
</dbReference>
<evidence type="ECO:0000313" key="2">
    <source>
        <dbReference type="EMBL" id="JAB93836.1"/>
    </source>
</evidence>
<proteinExistence type="evidence at transcript level"/>
<feature type="domain" description="CBM20" evidence="1">
    <location>
        <begin position="40"/>
        <end position="78"/>
    </location>
</feature>
<dbReference type="GO" id="GO:2001070">
    <property type="term" value="F:starch binding"/>
    <property type="evidence" value="ECO:0007669"/>
    <property type="project" value="InterPro"/>
</dbReference>
<dbReference type="AlphaFoldDB" id="W8BKM9"/>
<reference evidence="2" key="1">
    <citation type="submission" date="2013-07" db="EMBL/GenBank/DDBJ databases">
        <authorList>
            <person name="Geib S."/>
        </authorList>
    </citation>
    <scope>NUCLEOTIDE SEQUENCE</scope>
</reference>
<dbReference type="Pfam" id="PF00686">
    <property type="entry name" value="CBM_20"/>
    <property type="match status" value="1"/>
</dbReference>
<dbReference type="SUPFAM" id="SSF49452">
    <property type="entry name" value="Starch-binding domain-like"/>
    <property type="match status" value="1"/>
</dbReference>